<protein>
    <submittedName>
        <fullName evidence="1">Uncharacterized protein</fullName>
    </submittedName>
</protein>
<name>A0ACC3C1R1_PYRYE</name>
<gene>
    <name evidence="1" type="ORF">I4F81_006808</name>
</gene>
<organism evidence="1 2">
    <name type="scientific">Pyropia yezoensis</name>
    <name type="common">Susabi-nori</name>
    <name type="synonym">Porphyra yezoensis</name>
    <dbReference type="NCBI Taxonomy" id="2788"/>
    <lineage>
        <taxon>Eukaryota</taxon>
        <taxon>Rhodophyta</taxon>
        <taxon>Bangiophyceae</taxon>
        <taxon>Bangiales</taxon>
        <taxon>Bangiaceae</taxon>
        <taxon>Pyropia</taxon>
    </lineage>
</organism>
<dbReference type="Proteomes" id="UP000798662">
    <property type="component" value="Chromosome 2"/>
</dbReference>
<accession>A0ACC3C1R1</accession>
<evidence type="ECO:0000313" key="1">
    <source>
        <dbReference type="EMBL" id="KAK1864259.1"/>
    </source>
</evidence>
<dbReference type="EMBL" id="CM020619">
    <property type="protein sequence ID" value="KAK1864259.1"/>
    <property type="molecule type" value="Genomic_DNA"/>
</dbReference>
<reference evidence="1" key="1">
    <citation type="submission" date="2019-11" db="EMBL/GenBank/DDBJ databases">
        <title>Nori genome reveals adaptations in red seaweeds to the harsh intertidal environment.</title>
        <authorList>
            <person name="Wang D."/>
            <person name="Mao Y."/>
        </authorList>
    </citation>
    <scope>NUCLEOTIDE SEQUENCE</scope>
    <source>
        <tissue evidence="1">Gametophyte</tissue>
    </source>
</reference>
<proteinExistence type="predicted"/>
<keyword evidence="2" id="KW-1185">Reference proteome</keyword>
<sequence length="257" mass="25543">MEPSLPLPPIAPPTPAAAFAAATAAPPGSDAAALHDAGFLRLAATAARRPLLVITAAALPVAPTAPVWTAAVDAVTAALTALVRVAPPVSVAGAVTGEAGGEGDGEGEGGVGVLLIASRPDGGRVLPPVRVLASALWSVPPEVRAGIAEVGCLHPGVGLRALLWGVWPWFGGRVWRRMVVADRMDELWTDGLVRPDDLALPPEAFSYERSVADATAAAAGLLVASGAAPPSALPRTTAPPPPPVAAATTATPGMEGG</sequence>
<comment type="caution">
    <text evidence="1">The sequence shown here is derived from an EMBL/GenBank/DDBJ whole genome shotgun (WGS) entry which is preliminary data.</text>
</comment>
<evidence type="ECO:0000313" key="2">
    <source>
        <dbReference type="Proteomes" id="UP000798662"/>
    </source>
</evidence>